<feature type="transmembrane region" description="Helical" evidence="7">
    <location>
        <begin position="116"/>
        <end position="137"/>
    </location>
</feature>
<evidence type="ECO:0000256" key="6">
    <source>
        <dbReference type="ARBA" id="ARBA00023136"/>
    </source>
</evidence>
<dbReference type="Gene3D" id="1.10.3720.10">
    <property type="entry name" value="MetI-like"/>
    <property type="match status" value="1"/>
</dbReference>
<dbReference type="Pfam" id="PF00528">
    <property type="entry name" value="BPD_transp_1"/>
    <property type="match status" value="1"/>
</dbReference>
<feature type="transmembrane region" description="Helical" evidence="7">
    <location>
        <begin position="194"/>
        <end position="223"/>
    </location>
</feature>
<dbReference type="InterPro" id="IPR000515">
    <property type="entry name" value="MetI-like"/>
</dbReference>
<feature type="transmembrane region" description="Helical" evidence="7">
    <location>
        <begin position="143"/>
        <end position="166"/>
    </location>
</feature>
<keyword evidence="4 7" id="KW-0812">Transmembrane</keyword>
<feature type="transmembrane region" description="Helical" evidence="7">
    <location>
        <begin position="81"/>
        <end position="104"/>
    </location>
</feature>
<keyword evidence="3" id="KW-1003">Cell membrane</keyword>
<reference evidence="9 10" key="1">
    <citation type="submission" date="2019-08" db="EMBL/GenBank/DDBJ databases">
        <title>Actinomadura sp. nov. CYP1-5 isolated from mountain soil.</title>
        <authorList>
            <person name="Songsumanus A."/>
            <person name="Kuncharoen N."/>
            <person name="Kudo T."/>
            <person name="Yuki M."/>
            <person name="Igarashi Y."/>
            <person name="Tanasupawat S."/>
        </authorList>
    </citation>
    <scope>NUCLEOTIDE SEQUENCE [LARGE SCALE GENOMIC DNA]</scope>
    <source>
        <strain evidence="9 10">GKU157</strain>
    </source>
</reference>
<dbReference type="PANTHER" id="PTHR43386">
    <property type="entry name" value="OLIGOPEPTIDE TRANSPORT SYSTEM PERMEASE PROTEIN APPC"/>
    <property type="match status" value="1"/>
</dbReference>
<evidence type="ECO:0000259" key="8">
    <source>
        <dbReference type="PROSITE" id="PS50928"/>
    </source>
</evidence>
<evidence type="ECO:0000256" key="3">
    <source>
        <dbReference type="ARBA" id="ARBA00022475"/>
    </source>
</evidence>
<name>A0A5D0TPG4_9ACTN</name>
<feature type="domain" description="ABC transmembrane type-1" evidence="8">
    <location>
        <begin position="77"/>
        <end position="265"/>
    </location>
</feature>
<dbReference type="PROSITE" id="PS50928">
    <property type="entry name" value="ABC_TM1"/>
    <property type="match status" value="1"/>
</dbReference>
<feature type="transmembrane region" description="Helical" evidence="7">
    <location>
        <begin position="243"/>
        <end position="264"/>
    </location>
</feature>
<sequence>MNLRLLKRLPPACRRPLTLIGSGVALLWLLAGLAAPLLAPHDPLAQSLPRLAGPGRGHWFGTDALGRDILSRVLYGARVSIPLSLTVVALSLFVGGVLGGFAGYFGRRVDEVIMRVADLVLAFPTVILALVIAAALGASLQNAVLAILLVAWPPFARVARGLVLGLRSQEYILSGRLLGFSAWRSLRVDVLPGVLGPLLVLTALDIGNATLLLSGLSFLGLGAKPPIAEWGSMVADGTLQFDSWWIGVFPGLAILTIVLAFNFLGDALRDALDPGTAKTIGTAKEHAA</sequence>
<protein>
    <submittedName>
        <fullName evidence="9">ABC transporter permease</fullName>
    </submittedName>
</protein>
<keyword evidence="6 7" id="KW-0472">Membrane</keyword>
<evidence type="ECO:0000256" key="5">
    <source>
        <dbReference type="ARBA" id="ARBA00022989"/>
    </source>
</evidence>
<comment type="similarity">
    <text evidence="7">Belongs to the binding-protein-dependent transport system permease family.</text>
</comment>
<dbReference type="InterPro" id="IPR050366">
    <property type="entry name" value="BP-dependent_transpt_permease"/>
</dbReference>
<dbReference type="Proteomes" id="UP000322634">
    <property type="component" value="Unassembled WGS sequence"/>
</dbReference>
<comment type="subcellular location">
    <subcellularLocation>
        <location evidence="1 7">Cell membrane</location>
        <topology evidence="1 7">Multi-pass membrane protein</topology>
    </subcellularLocation>
</comment>
<dbReference type="CDD" id="cd06261">
    <property type="entry name" value="TM_PBP2"/>
    <property type="match status" value="1"/>
</dbReference>
<gene>
    <name evidence="9" type="ORF">FXF65_41895</name>
</gene>
<comment type="caution">
    <text evidence="9">The sequence shown here is derived from an EMBL/GenBank/DDBJ whole genome shotgun (WGS) entry which is preliminary data.</text>
</comment>
<evidence type="ECO:0000256" key="2">
    <source>
        <dbReference type="ARBA" id="ARBA00022448"/>
    </source>
</evidence>
<dbReference type="PANTHER" id="PTHR43386:SF1">
    <property type="entry name" value="D,D-DIPEPTIDE TRANSPORT SYSTEM PERMEASE PROTEIN DDPC-RELATED"/>
    <property type="match status" value="1"/>
</dbReference>
<keyword evidence="10" id="KW-1185">Reference proteome</keyword>
<dbReference type="GO" id="GO:0055085">
    <property type="term" value="P:transmembrane transport"/>
    <property type="evidence" value="ECO:0007669"/>
    <property type="project" value="InterPro"/>
</dbReference>
<accession>A0A5D0TPG4</accession>
<evidence type="ECO:0000256" key="1">
    <source>
        <dbReference type="ARBA" id="ARBA00004651"/>
    </source>
</evidence>
<proteinExistence type="inferred from homology"/>
<evidence type="ECO:0000256" key="4">
    <source>
        <dbReference type="ARBA" id="ARBA00022692"/>
    </source>
</evidence>
<dbReference type="AlphaFoldDB" id="A0A5D0TPG4"/>
<evidence type="ECO:0000256" key="7">
    <source>
        <dbReference type="RuleBase" id="RU363032"/>
    </source>
</evidence>
<dbReference type="InterPro" id="IPR035906">
    <property type="entry name" value="MetI-like_sf"/>
</dbReference>
<dbReference type="OrthoDB" id="6637947at2"/>
<keyword evidence="2 7" id="KW-0813">Transport</keyword>
<organism evidence="9 10">
    <name type="scientific">Actinomadura syzygii</name>
    <dbReference type="NCBI Taxonomy" id="1427538"/>
    <lineage>
        <taxon>Bacteria</taxon>
        <taxon>Bacillati</taxon>
        <taxon>Actinomycetota</taxon>
        <taxon>Actinomycetes</taxon>
        <taxon>Streptosporangiales</taxon>
        <taxon>Thermomonosporaceae</taxon>
        <taxon>Actinomadura</taxon>
    </lineage>
</organism>
<keyword evidence="5 7" id="KW-1133">Transmembrane helix</keyword>
<dbReference type="SUPFAM" id="SSF161098">
    <property type="entry name" value="MetI-like"/>
    <property type="match status" value="1"/>
</dbReference>
<dbReference type="GO" id="GO:0005886">
    <property type="term" value="C:plasma membrane"/>
    <property type="evidence" value="ECO:0007669"/>
    <property type="project" value="UniProtKB-SubCell"/>
</dbReference>
<evidence type="ECO:0000313" key="9">
    <source>
        <dbReference type="EMBL" id="TYC07563.1"/>
    </source>
</evidence>
<dbReference type="EMBL" id="VSFF01000021">
    <property type="protein sequence ID" value="TYC07563.1"/>
    <property type="molecule type" value="Genomic_DNA"/>
</dbReference>
<evidence type="ECO:0000313" key="10">
    <source>
        <dbReference type="Proteomes" id="UP000322634"/>
    </source>
</evidence>